<organism evidence="2">
    <name type="scientific">Siphoviridae sp. ctYKh4</name>
    <dbReference type="NCBI Taxonomy" id="2823586"/>
    <lineage>
        <taxon>Viruses</taxon>
        <taxon>Duplodnaviria</taxon>
        <taxon>Heunggongvirae</taxon>
        <taxon>Uroviricota</taxon>
        <taxon>Caudoviricetes</taxon>
    </lineage>
</organism>
<reference evidence="2" key="1">
    <citation type="journal article" date="2021" name="Proc. Natl. Acad. Sci. U.S.A.">
        <title>A Catalog of Tens of Thousands of Viruses from Human Metagenomes Reveals Hidden Associations with Chronic Diseases.</title>
        <authorList>
            <person name="Tisza M.J."/>
            <person name="Buck C.B."/>
        </authorList>
    </citation>
    <scope>NUCLEOTIDE SEQUENCE</scope>
    <source>
        <strain evidence="2">CtYKh4</strain>
    </source>
</reference>
<dbReference type="InterPro" id="IPR018392">
    <property type="entry name" value="LysM"/>
</dbReference>
<name>A0A8S5LCA8_9CAUD</name>
<dbReference type="CDD" id="cd00118">
    <property type="entry name" value="LysM"/>
    <property type="match status" value="1"/>
</dbReference>
<dbReference type="Pfam" id="PF01476">
    <property type="entry name" value="LysM"/>
    <property type="match status" value="1"/>
</dbReference>
<dbReference type="PANTHER" id="PTHR34700">
    <property type="entry name" value="POTASSIUM BINDING PROTEIN KBP"/>
    <property type="match status" value="1"/>
</dbReference>
<proteinExistence type="predicted"/>
<dbReference type="SUPFAM" id="SSF54106">
    <property type="entry name" value="LysM domain"/>
    <property type="match status" value="1"/>
</dbReference>
<feature type="domain" description="LysM" evidence="1">
    <location>
        <begin position="173"/>
        <end position="222"/>
    </location>
</feature>
<dbReference type="SMART" id="SM00257">
    <property type="entry name" value="LysM"/>
    <property type="match status" value="1"/>
</dbReference>
<sequence>MAYYFYLGKTLLPVAPQKLQLKIKGANKTYTLINDGEINVLKTPGLTDIEFDALLPNVKYPFAVYKNGFTRAKSFLEVLKNYKQDKETFQFIVTRTLPNGKMLFDTNMKVSLESYTIKEDAKNYGMDVMVTIKLKQYRDYATKTCNIKFASSKPKIVPQPVRAAENPPKPANQTYTVVRGDCLWNIAKKYYGNGSKYTVIYNANRDKIKNPNLIYPGQVLTIPAA</sequence>
<evidence type="ECO:0000313" key="2">
    <source>
        <dbReference type="EMBL" id="DAD67637.1"/>
    </source>
</evidence>
<dbReference type="InterPro" id="IPR036779">
    <property type="entry name" value="LysM_dom_sf"/>
</dbReference>
<dbReference type="PROSITE" id="PS51782">
    <property type="entry name" value="LYSM"/>
    <property type="match status" value="1"/>
</dbReference>
<dbReference type="InterPro" id="IPR052196">
    <property type="entry name" value="Bact_Kbp"/>
</dbReference>
<protein>
    <submittedName>
        <fullName evidence="2">Tail assembly protein</fullName>
    </submittedName>
</protein>
<evidence type="ECO:0000259" key="1">
    <source>
        <dbReference type="PROSITE" id="PS51782"/>
    </source>
</evidence>
<dbReference type="Gene3D" id="3.10.350.10">
    <property type="entry name" value="LysM domain"/>
    <property type="match status" value="1"/>
</dbReference>
<dbReference type="PANTHER" id="PTHR34700:SF4">
    <property type="entry name" value="PHAGE-LIKE ELEMENT PBSX PROTEIN XKDP"/>
    <property type="match status" value="1"/>
</dbReference>
<dbReference type="EMBL" id="BK014682">
    <property type="protein sequence ID" value="DAD67637.1"/>
    <property type="molecule type" value="Genomic_DNA"/>
</dbReference>
<accession>A0A8S5LCA8</accession>